<name>A0A3M7RE28_BRAPC</name>
<reference evidence="1 2" key="1">
    <citation type="journal article" date="2018" name="Sci. Rep.">
        <title>Genomic signatures of local adaptation to the degree of environmental predictability in rotifers.</title>
        <authorList>
            <person name="Franch-Gras L."/>
            <person name="Hahn C."/>
            <person name="Garcia-Roger E.M."/>
            <person name="Carmona M.J."/>
            <person name="Serra M."/>
            <person name="Gomez A."/>
        </authorList>
    </citation>
    <scope>NUCLEOTIDE SEQUENCE [LARGE SCALE GENOMIC DNA]</scope>
    <source>
        <strain evidence="1">HYR1</strain>
    </source>
</reference>
<organism evidence="1 2">
    <name type="scientific">Brachionus plicatilis</name>
    <name type="common">Marine rotifer</name>
    <name type="synonym">Brachionus muelleri</name>
    <dbReference type="NCBI Taxonomy" id="10195"/>
    <lineage>
        <taxon>Eukaryota</taxon>
        <taxon>Metazoa</taxon>
        <taxon>Spiralia</taxon>
        <taxon>Gnathifera</taxon>
        <taxon>Rotifera</taxon>
        <taxon>Eurotatoria</taxon>
        <taxon>Monogononta</taxon>
        <taxon>Pseudotrocha</taxon>
        <taxon>Ploima</taxon>
        <taxon>Brachionidae</taxon>
        <taxon>Brachionus</taxon>
    </lineage>
</organism>
<accession>A0A3M7RE28</accession>
<dbReference type="AlphaFoldDB" id="A0A3M7RE28"/>
<protein>
    <submittedName>
        <fullName evidence="1">Uncharacterized protein</fullName>
    </submittedName>
</protein>
<dbReference type="EMBL" id="REGN01003622">
    <property type="protein sequence ID" value="RNA21709.1"/>
    <property type="molecule type" value="Genomic_DNA"/>
</dbReference>
<dbReference type="Proteomes" id="UP000276133">
    <property type="component" value="Unassembled WGS sequence"/>
</dbReference>
<evidence type="ECO:0000313" key="2">
    <source>
        <dbReference type="Proteomes" id="UP000276133"/>
    </source>
</evidence>
<sequence length="68" mass="7488">MVFNFSTGHISSDNVTILQRFKNIIDNCVLVASITTTPTLANLNVYSAILRSHAFSKLLARSGHLLIK</sequence>
<proteinExistence type="predicted"/>
<gene>
    <name evidence="1" type="ORF">BpHYR1_001380</name>
</gene>
<keyword evidence="2" id="KW-1185">Reference proteome</keyword>
<evidence type="ECO:0000313" key="1">
    <source>
        <dbReference type="EMBL" id="RNA21709.1"/>
    </source>
</evidence>
<comment type="caution">
    <text evidence="1">The sequence shown here is derived from an EMBL/GenBank/DDBJ whole genome shotgun (WGS) entry which is preliminary data.</text>
</comment>